<reference evidence="2" key="1">
    <citation type="submission" date="2016-10" db="EMBL/GenBank/DDBJ databases">
        <authorList>
            <person name="Varghese N."/>
            <person name="Submissions S."/>
        </authorList>
    </citation>
    <scope>NUCLEOTIDE SEQUENCE [LARGE SCALE GENOMIC DNA]</scope>
    <source>
        <strain evidence="2">CGMCC 4.3530</strain>
    </source>
</reference>
<dbReference type="EMBL" id="FNOK01000012">
    <property type="protein sequence ID" value="SDX53676.1"/>
    <property type="molecule type" value="Genomic_DNA"/>
</dbReference>
<sequence length="174" mass="19165">MVSDKLAAMLSTDLPTYVDPGWRHASSSVEMEQAISDALDKGDCNTAGWLQFGRDVAADQPGDHQLRVVADPGSGYAALLWFLNVDPEDHLGDPLAQHLWVTFNPAPPLEAPRLASDYDTDHYHDRFTVIPIEQAREALREFCRSGGQRPTSVQWVAGDYYGRIMQRLAVAGAA</sequence>
<evidence type="ECO:0000313" key="1">
    <source>
        <dbReference type="EMBL" id="SDX53676.1"/>
    </source>
</evidence>
<dbReference type="Proteomes" id="UP000199529">
    <property type="component" value="Unassembled WGS sequence"/>
</dbReference>
<proteinExistence type="predicted"/>
<gene>
    <name evidence="1" type="ORF">SAMN05216215_101236</name>
</gene>
<name>A0A1H3CHX0_9PSEU</name>
<dbReference type="Pfam" id="PF14430">
    <property type="entry name" value="Imm1"/>
    <property type="match status" value="1"/>
</dbReference>
<protein>
    <submittedName>
        <fullName evidence="1">Immunity protein Imm1</fullName>
    </submittedName>
</protein>
<dbReference type="InterPro" id="IPR025680">
    <property type="entry name" value="DddI"/>
</dbReference>
<evidence type="ECO:0000313" key="2">
    <source>
        <dbReference type="Proteomes" id="UP000199529"/>
    </source>
</evidence>
<accession>A0A1H3CHX0</accession>
<dbReference type="AlphaFoldDB" id="A0A1H3CHX0"/>
<organism evidence="1 2">
    <name type="scientific">Saccharopolyspora shandongensis</name>
    <dbReference type="NCBI Taxonomy" id="418495"/>
    <lineage>
        <taxon>Bacteria</taxon>
        <taxon>Bacillati</taxon>
        <taxon>Actinomycetota</taxon>
        <taxon>Actinomycetes</taxon>
        <taxon>Pseudonocardiales</taxon>
        <taxon>Pseudonocardiaceae</taxon>
        <taxon>Saccharopolyspora</taxon>
    </lineage>
</organism>
<keyword evidence="2" id="KW-1185">Reference proteome</keyword>